<accession>A0ABQ6CDA8</accession>
<dbReference type="InterPro" id="IPR054582">
    <property type="entry name" value="DmmA-like_N"/>
</dbReference>
<dbReference type="PRINTS" id="PR00409">
    <property type="entry name" value="PHDIOXRDTASE"/>
</dbReference>
<comment type="caution">
    <text evidence="11">The sequence shown here is derived from an EMBL/GenBank/DDBJ whole genome shotgun (WGS) entry which is preliminary data.</text>
</comment>
<comment type="cofactor">
    <cofactor evidence="1">
        <name>FMN</name>
        <dbReference type="ChEBI" id="CHEBI:58210"/>
    </cofactor>
</comment>
<evidence type="ECO:0000256" key="6">
    <source>
        <dbReference type="ARBA" id="ARBA00023002"/>
    </source>
</evidence>
<dbReference type="InterPro" id="IPR012675">
    <property type="entry name" value="Beta-grasp_dom_sf"/>
</dbReference>
<keyword evidence="12" id="KW-1185">Reference proteome</keyword>
<evidence type="ECO:0000313" key="12">
    <source>
        <dbReference type="Proteomes" id="UP001156882"/>
    </source>
</evidence>
<protein>
    <submittedName>
        <fullName evidence="11">Ferredoxin--NADP(+) reductase</fullName>
    </submittedName>
</protein>
<dbReference type="InterPro" id="IPR017938">
    <property type="entry name" value="Riboflavin_synthase-like_b-brl"/>
</dbReference>
<dbReference type="InterPro" id="IPR006058">
    <property type="entry name" value="2Fe2S_fd_BS"/>
</dbReference>
<dbReference type="Gene3D" id="3.10.20.30">
    <property type="match status" value="1"/>
</dbReference>
<dbReference type="InterPro" id="IPR017927">
    <property type="entry name" value="FAD-bd_FR_type"/>
</dbReference>
<evidence type="ECO:0000256" key="3">
    <source>
        <dbReference type="ARBA" id="ARBA00022643"/>
    </source>
</evidence>
<keyword evidence="3" id="KW-0288">FMN</keyword>
<evidence type="ECO:0000259" key="9">
    <source>
        <dbReference type="PROSITE" id="PS51085"/>
    </source>
</evidence>
<dbReference type="InterPro" id="IPR036010">
    <property type="entry name" value="2Fe-2S_ferredoxin-like_sf"/>
</dbReference>
<evidence type="ECO:0000256" key="4">
    <source>
        <dbReference type="ARBA" id="ARBA00022714"/>
    </source>
</evidence>
<gene>
    <name evidence="11" type="ORF">GCM10007874_13650</name>
</gene>
<keyword evidence="5" id="KW-0479">Metal-binding</keyword>
<evidence type="ECO:0000313" key="11">
    <source>
        <dbReference type="EMBL" id="GLS18348.1"/>
    </source>
</evidence>
<dbReference type="PROSITE" id="PS51085">
    <property type="entry name" value="2FE2S_FER_2"/>
    <property type="match status" value="1"/>
</dbReference>
<evidence type="ECO:0000259" key="10">
    <source>
        <dbReference type="PROSITE" id="PS51384"/>
    </source>
</evidence>
<dbReference type="CDD" id="cd06185">
    <property type="entry name" value="PDR_like"/>
    <property type="match status" value="1"/>
</dbReference>
<keyword evidence="8" id="KW-0411">Iron-sulfur</keyword>
<sequence length="327" mass="36114">MNETKNRSDKTPKIAVRVTEIHDVTSEIKRFHFTPVDGSALPNFSGGAHVVVEMEDGPTLRRNPYSLMSTPGDKTCYTISVRRDENGRGGSLFMHGKVKPGDVLKISHPVNLFPPDQRAKKHLLFAGGIGITPFMAMMAQLSDEDRPFELHYAVRSDEHGAYLEHLAERHGKRIHIYRDNQGEAIPLSQLLSRQPLGTHLYVCGPGGMINWVLSTARNQGWPEQNLHNEQFLAPATGSPYEITLAQSGKHILVGTHQSMLEAIESAGVDAPYLCRGGACGQCETRVIACDGRLLHNDHYLSEADKASGTKVMPCVSRFEGRELVLDL</sequence>
<feature type="domain" description="FAD-binding FR-type" evidence="10">
    <location>
        <begin position="11"/>
        <end position="116"/>
    </location>
</feature>
<evidence type="ECO:0000256" key="2">
    <source>
        <dbReference type="ARBA" id="ARBA00022630"/>
    </source>
</evidence>
<keyword evidence="4" id="KW-0001">2Fe-2S</keyword>
<proteinExistence type="predicted"/>
<dbReference type="PROSITE" id="PS00197">
    <property type="entry name" value="2FE2S_FER_1"/>
    <property type="match status" value="1"/>
</dbReference>
<dbReference type="SUPFAM" id="SSF52343">
    <property type="entry name" value="Ferredoxin reductase-like, C-terminal NADP-linked domain"/>
    <property type="match status" value="1"/>
</dbReference>
<dbReference type="Gene3D" id="3.40.50.80">
    <property type="entry name" value="Nucleotide-binding domain of ferredoxin-NADP reductase (FNR) module"/>
    <property type="match status" value="1"/>
</dbReference>
<evidence type="ECO:0000256" key="7">
    <source>
        <dbReference type="ARBA" id="ARBA00023004"/>
    </source>
</evidence>
<keyword evidence="6" id="KW-0560">Oxidoreductase</keyword>
<dbReference type="EMBL" id="BSPC01000011">
    <property type="protein sequence ID" value="GLS18348.1"/>
    <property type="molecule type" value="Genomic_DNA"/>
</dbReference>
<keyword evidence="2" id="KW-0285">Flavoprotein</keyword>
<dbReference type="InterPro" id="IPR050415">
    <property type="entry name" value="MRET"/>
</dbReference>
<dbReference type="InterPro" id="IPR039261">
    <property type="entry name" value="FNR_nucleotide-bd"/>
</dbReference>
<evidence type="ECO:0000256" key="5">
    <source>
        <dbReference type="ARBA" id="ARBA00022723"/>
    </source>
</evidence>
<dbReference type="PROSITE" id="PS51384">
    <property type="entry name" value="FAD_FR"/>
    <property type="match status" value="1"/>
</dbReference>
<dbReference type="RefSeq" id="WP_284311163.1">
    <property type="nucleotide sequence ID" value="NZ_BSPC01000011.1"/>
</dbReference>
<name>A0ABQ6CDA8_9HYPH</name>
<keyword evidence="7" id="KW-0408">Iron</keyword>
<dbReference type="InterPro" id="IPR001041">
    <property type="entry name" value="2Fe-2S_ferredoxin-type"/>
</dbReference>
<reference evidence="12" key="1">
    <citation type="journal article" date="2019" name="Int. J. Syst. Evol. Microbiol.">
        <title>The Global Catalogue of Microorganisms (GCM) 10K type strain sequencing project: providing services to taxonomists for standard genome sequencing and annotation.</title>
        <authorList>
            <consortium name="The Broad Institute Genomics Platform"/>
            <consortium name="The Broad Institute Genome Sequencing Center for Infectious Disease"/>
            <person name="Wu L."/>
            <person name="Ma J."/>
        </authorList>
    </citation>
    <scope>NUCLEOTIDE SEQUENCE [LARGE SCALE GENOMIC DNA]</scope>
    <source>
        <strain evidence="12">NBRC 101365</strain>
    </source>
</reference>
<dbReference type="Pfam" id="PF00111">
    <property type="entry name" value="Fer2"/>
    <property type="match status" value="1"/>
</dbReference>
<evidence type="ECO:0000256" key="1">
    <source>
        <dbReference type="ARBA" id="ARBA00001917"/>
    </source>
</evidence>
<dbReference type="PANTHER" id="PTHR47354">
    <property type="entry name" value="NADH OXIDOREDUCTASE HCR"/>
    <property type="match status" value="1"/>
</dbReference>
<dbReference type="SUPFAM" id="SSF63380">
    <property type="entry name" value="Riboflavin synthase domain-like"/>
    <property type="match status" value="1"/>
</dbReference>
<dbReference type="PANTHER" id="PTHR47354:SF1">
    <property type="entry name" value="CARNITINE MONOOXYGENASE REDUCTASE SUBUNIT"/>
    <property type="match status" value="1"/>
</dbReference>
<dbReference type="Proteomes" id="UP001156882">
    <property type="component" value="Unassembled WGS sequence"/>
</dbReference>
<dbReference type="Gene3D" id="2.40.30.10">
    <property type="entry name" value="Translation factors"/>
    <property type="match status" value="1"/>
</dbReference>
<dbReference type="SUPFAM" id="SSF54292">
    <property type="entry name" value="2Fe-2S ferredoxin-like"/>
    <property type="match status" value="1"/>
</dbReference>
<dbReference type="CDD" id="cd00207">
    <property type="entry name" value="fer2"/>
    <property type="match status" value="1"/>
</dbReference>
<organism evidence="11 12">
    <name type="scientific">Labrys miyagiensis</name>
    <dbReference type="NCBI Taxonomy" id="346912"/>
    <lineage>
        <taxon>Bacteria</taxon>
        <taxon>Pseudomonadati</taxon>
        <taxon>Pseudomonadota</taxon>
        <taxon>Alphaproteobacteria</taxon>
        <taxon>Hyphomicrobiales</taxon>
        <taxon>Xanthobacteraceae</taxon>
        <taxon>Labrys</taxon>
    </lineage>
</organism>
<feature type="domain" description="2Fe-2S ferredoxin-type" evidence="9">
    <location>
        <begin position="240"/>
        <end position="327"/>
    </location>
</feature>
<evidence type="ECO:0000256" key="8">
    <source>
        <dbReference type="ARBA" id="ARBA00023014"/>
    </source>
</evidence>
<dbReference type="Pfam" id="PF22290">
    <property type="entry name" value="DmmA-like_N"/>
    <property type="match status" value="1"/>
</dbReference>